<comment type="caution">
    <text evidence="2">The sequence shown here is derived from an EMBL/GenBank/DDBJ whole genome shotgun (WGS) entry which is preliminary data.</text>
</comment>
<gene>
    <name evidence="2" type="ORF">OMM_04987</name>
</gene>
<dbReference type="InterPro" id="IPR042245">
    <property type="entry name" value="Tgt2/MlaC_sf"/>
</dbReference>
<dbReference type="Proteomes" id="UP000189670">
    <property type="component" value="Unassembled WGS sequence"/>
</dbReference>
<accession>A0A1V1NYP3</accession>
<dbReference type="InterPro" id="IPR008869">
    <property type="entry name" value="MlaC/ttg2D"/>
</dbReference>
<reference evidence="3" key="1">
    <citation type="submission" date="2012-11" db="EMBL/GenBank/DDBJ databases">
        <authorList>
            <person name="Lucero-Rivera Y.E."/>
            <person name="Tovar-Ramirez D."/>
        </authorList>
    </citation>
    <scope>NUCLEOTIDE SEQUENCE [LARGE SCALE GENOMIC DNA]</scope>
    <source>
        <strain evidence="3">Araruama</strain>
    </source>
</reference>
<feature type="chain" id="PRO_5010691960" evidence="1">
    <location>
        <begin position="22"/>
        <end position="198"/>
    </location>
</feature>
<dbReference type="PANTHER" id="PTHR36573">
    <property type="entry name" value="INTERMEMBRANE PHOSPHOLIPID TRANSPORT SYSTEM BINDING PROTEIN MLAC"/>
    <property type="match status" value="1"/>
</dbReference>
<name>A0A1V1NYP3_9BACT</name>
<protein>
    <submittedName>
        <fullName evidence="2">Toluene tolerance protein</fullName>
    </submittedName>
</protein>
<evidence type="ECO:0000313" key="2">
    <source>
        <dbReference type="EMBL" id="ETR67717.1"/>
    </source>
</evidence>
<evidence type="ECO:0000256" key="1">
    <source>
        <dbReference type="SAM" id="SignalP"/>
    </source>
</evidence>
<keyword evidence="1" id="KW-0732">Signal</keyword>
<dbReference type="PANTHER" id="PTHR36573:SF1">
    <property type="entry name" value="INTERMEMBRANE PHOSPHOLIPID TRANSPORT SYSTEM BINDING PROTEIN MLAC"/>
    <property type="match status" value="1"/>
</dbReference>
<dbReference type="Gene3D" id="3.10.450.710">
    <property type="entry name" value="Tgt2/MlaC"/>
    <property type="match status" value="1"/>
</dbReference>
<dbReference type="EMBL" id="ATBP01001244">
    <property type="protein sequence ID" value="ETR67717.1"/>
    <property type="molecule type" value="Genomic_DNA"/>
</dbReference>
<organism evidence="2 3">
    <name type="scientific">Candidatus Magnetoglobus multicellularis str. Araruama</name>
    <dbReference type="NCBI Taxonomy" id="890399"/>
    <lineage>
        <taxon>Bacteria</taxon>
        <taxon>Pseudomonadati</taxon>
        <taxon>Thermodesulfobacteriota</taxon>
        <taxon>Desulfobacteria</taxon>
        <taxon>Desulfobacterales</taxon>
        <taxon>Desulfobacteraceae</taxon>
        <taxon>Candidatus Magnetoglobus</taxon>
    </lineage>
</organism>
<dbReference type="Pfam" id="PF05494">
    <property type="entry name" value="MlaC"/>
    <property type="match status" value="1"/>
</dbReference>
<proteinExistence type="predicted"/>
<feature type="signal peptide" evidence="1">
    <location>
        <begin position="1"/>
        <end position="21"/>
    </location>
</feature>
<sequence length="198" mass="23263">MKKYCLISIMLSMIFIVSSLAGDAMTDLRVSIDTVIDMIKNKEKASTPEAKAIQRKKIFEIAQNLFNFTEMSKRTLGKDWKQLSPEKQKQFSDLFARFLANIYYQRLGEYTNEKVKYLGQRQHKNKSLVKTVIVTQKNEIPMDYKMLKTDKWRIYDVSIEGVSLIQNYRSQFHNILRTQGFDNLMTMMTKKLGQFSEL</sequence>
<dbReference type="PIRSF" id="PIRSF004649">
    <property type="entry name" value="MlaC"/>
    <property type="match status" value="1"/>
</dbReference>
<evidence type="ECO:0000313" key="3">
    <source>
        <dbReference type="Proteomes" id="UP000189670"/>
    </source>
</evidence>
<dbReference type="AlphaFoldDB" id="A0A1V1NYP3"/>